<keyword evidence="1" id="KW-0812">Transmembrane</keyword>
<feature type="transmembrane region" description="Helical" evidence="1">
    <location>
        <begin position="57"/>
        <end position="79"/>
    </location>
</feature>
<keyword evidence="1" id="KW-0472">Membrane</keyword>
<dbReference type="InterPro" id="IPR025495">
    <property type="entry name" value="DUF4386"/>
</dbReference>
<feature type="transmembrane region" description="Helical" evidence="1">
    <location>
        <begin position="165"/>
        <end position="187"/>
    </location>
</feature>
<name>A0ABW6W6P9_9ACTN</name>
<gene>
    <name evidence="2" type="ORF">ACFY35_04545</name>
</gene>
<keyword evidence="1" id="KW-1133">Transmembrane helix</keyword>
<sequence>MATLPRKAEPDARTTGLLYLGLALAGAAGFLVTRPMLYAAGDPAATLANLTDHLALARLGIVFELLVVLTQALAAVWFYKLFRATHPLNAAGIAAFGLVNAVAILASAALLGAALDVAREPFGDAASSVQLMYLVSGHLWTVGGIFFGLWLIPMGRCVLRDGPRVLGRLLIAGGAGYVLSSFAAYLAPAVGDILVVPASIGEFWMIGWLLLRGFRGAPVVHPKLVSSSA</sequence>
<dbReference type="RefSeq" id="WP_020509032.1">
    <property type="nucleotide sequence ID" value="NZ_JBIAZU010000001.1"/>
</dbReference>
<evidence type="ECO:0000313" key="3">
    <source>
        <dbReference type="Proteomes" id="UP001602245"/>
    </source>
</evidence>
<feature type="transmembrane region" description="Helical" evidence="1">
    <location>
        <begin position="91"/>
        <end position="111"/>
    </location>
</feature>
<evidence type="ECO:0000256" key="1">
    <source>
        <dbReference type="SAM" id="Phobius"/>
    </source>
</evidence>
<dbReference type="Pfam" id="PF14329">
    <property type="entry name" value="DUF4386"/>
    <property type="match status" value="1"/>
</dbReference>
<comment type="caution">
    <text evidence="2">The sequence shown here is derived from an EMBL/GenBank/DDBJ whole genome shotgun (WGS) entry which is preliminary data.</text>
</comment>
<protein>
    <submittedName>
        <fullName evidence="2">DUF4386 domain-containing protein</fullName>
    </submittedName>
</protein>
<dbReference type="EMBL" id="JBIAZU010000001">
    <property type="protein sequence ID" value="MFF5288683.1"/>
    <property type="molecule type" value="Genomic_DNA"/>
</dbReference>
<reference evidence="2 3" key="1">
    <citation type="submission" date="2024-10" db="EMBL/GenBank/DDBJ databases">
        <title>The Natural Products Discovery Center: Release of the First 8490 Sequenced Strains for Exploring Actinobacteria Biosynthetic Diversity.</title>
        <authorList>
            <person name="Kalkreuter E."/>
            <person name="Kautsar S.A."/>
            <person name="Yang D."/>
            <person name="Bader C.D."/>
            <person name="Teijaro C.N."/>
            <person name="Fluegel L."/>
            <person name="Davis C.M."/>
            <person name="Simpson J.R."/>
            <person name="Lauterbach L."/>
            <person name="Steele A.D."/>
            <person name="Gui C."/>
            <person name="Meng S."/>
            <person name="Li G."/>
            <person name="Viehrig K."/>
            <person name="Ye F."/>
            <person name="Su P."/>
            <person name="Kiefer A.F."/>
            <person name="Nichols A."/>
            <person name="Cepeda A.J."/>
            <person name="Yan W."/>
            <person name="Fan B."/>
            <person name="Jiang Y."/>
            <person name="Adhikari A."/>
            <person name="Zheng C.-J."/>
            <person name="Schuster L."/>
            <person name="Cowan T.M."/>
            <person name="Smanski M.J."/>
            <person name="Chevrette M.G."/>
            <person name="De Carvalho L.P.S."/>
            <person name="Shen B."/>
        </authorList>
    </citation>
    <scope>NUCLEOTIDE SEQUENCE [LARGE SCALE GENOMIC DNA]</scope>
    <source>
        <strain evidence="2 3">NPDC000087</strain>
    </source>
</reference>
<keyword evidence="3" id="KW-1185">Reference proteome</keyword>
<proteinExistence type="predicted"/>
<feature type="transmembrane region" description="Helical" evidence="1">
    <location>
        <begin position="193"/>
        <end position="211"/>
    </location>
</feature>
<feature type="transmembrane region" description="Helical" evidence="1">
    <location>
        <begin position="16"/>
        <end position="37"/>
    </location>
</feature>
<accession>A0ABW6W6P9</accession>
<evidence type="ECO:0000313" key="2">
    <source>
        <dbReference type="EMBL" id="MFF5288683.1"/>
    </source>
</evidence>
<organism evidence="2 3">
    <name type="scientific">Paractinoplanes globisporus</name>
    <dbReference type="NCBI Taxonomy" id="113565"/>
    <lineage>
        <taxon>Bacteria</taxon>
        <taxon>Bacillati</taxon>
        <taxon>Actinomycetota</taxon>
        <taxon>Actinomycetes</taxon>
        <taxon>Micromonosporales</taxon>
        <taxon>Micromonosporaceae</taxon>
        <taxon>Paractinoplanes</taxon>
    </lineage>
</organism>
<dbReference type="Proteomes" id="UP001602245">
    <property type="component" value="Unassembled WGS sequence"/>
</dbReference>
<feature type="transmembrane region" description="Helical" evidence="1">
    <location>
        <begin position="131"/>
        <end position="153"/>
    </location>
</feature>